<evidence type="ECO:0000313" key="1">
    <source>
        <dbReference type="EMBL" id="KAF9059225.1"/>
    </source>
</evidence>
<dbReference type="OrthoDB" id="3056889at2759"/>
<dbReference type="AlphaFoldDB" id="A0A9P5PBI1"/>
<dbReference type="Proteomes" id="UP000772434">
    <property type="component" value="Unassembled WGS sequence"/>
</dbReference>
<comment type="caution">
    <text evidence="1">The sequence shown here is derived from an EMBL/GenBank/DDBJ whole genome shotgun (WGS) entry which is preliminary data.</text>
</comment>
<name>A0A9P5PBI1_9AGAR</name>
<gene>
    <name evidence="1" type="ORF">BDP27DRAFT_1371726</name>
</gene>
<organism evidence="1 2">
    <name type="scientific">Rhodocollybia butyracea</name>
    <dbReference type="NCBI Taxonomy" id="206335"/>
    <lineage>
        <taxon>Eukaryota</taxon>
        <taxon>Fungi</taxon>
        <taxon>Dikarya</taxon>
        <taxon>Basidiomycota</taxon>
        <taxon>Agaricomycotina</taxon>
        <taxon>Agaricomycetes</taxon>
        <taxon>Agaricomycetidae</taxon>
        <taxon>Agaricales</taxon>
        <taxon>Marasmiineae</taxon>
        <taxon>Omphalotaceae</taxon>
        <taxon>Rhodocollybia</taxon>
    </lineage>
</organism>
<sequence length="132" mass="14608">MRDVIDASAEGAIPKELNDQEQAYLDGFARALQETSVDEGGPQAELANWLMGKGQYHCEGVDFKEKKSGKPFYSSLIAQILRAFLVDAQNKTTYRLIIRNCMTPTSITYNIEHQKISGINTTPYGKALTGFG</sequence>
<evidence type="ECO:0000313" key="2">
    <source>
        <dbReference type="Proteomes" id="UP000772434"/>
    </source>
</evidence>
<protein>
    <submittedName>
        <fullName evidence="1">Uncharacterized protein</fullName>
    </submittedName>
</protein>
<reference evidence="1" key="1">
    <citation type="submission" date="2020-11" db="EMBL/GenBank/DDBJ databases">
        <authorList>
            <consortium name="DOE Joint Genome Institute"/>
            <person name="Ahrendt S."/>
            <person name="Riley R."/>
            <person name="Andreopoulos W."/>
            <person name="Labutti K."/>
            <person name="Pangilinan J."/>
            <person name="Ruiz-Duenas F.J."/>
            <person name="Barrasa J.M."/>
            <person name="Sanchez-Garcia M."/>
            <person name="Camarero S."/>
            <person name="Miyauchi S."/>
            <person name="Serrano A."/>
            <person name="Linde D."/>
            <person name="Babiker R."/>
            <person name="Drula E."/>
            <person name="Ayuso-Fernandez I."/>
            <person name="Pacheco R."/>
            <person name="Padilla G."/>
            <person name="Ferreira P."/>
            <person name="Barriuso J."/>
            <person name="Kellner H."/>
            <person name="Castanera R."/>
            <person name="Alfaro M."/>
            <person name="Ramirez L."/>
            <person name="Pisabarro A.G."/>
            <person name="Kuo A."/>
            <person name="Tritt A."/>
            <person name="Lipzen A."/>
            <person name="He G."/>
            <person name="Yan M."/>
            <person name="Ng V."/>
            <person name="Cullen D."/>
            <person name="Martin F."/>
            <person name="Rosso M.-N."/>
            <person name="Henrissat B."/>
            <person name="Hibbett D."/>
            <person name="Martinez A.T."/>
            <person name="Grigoriev I.V."/>
        </authorList>
    </citation>
    <scope>NUCLEOTIDE SEQUENCE</scope>
    <source>
        <strain evidence="1">AH 40177</strain>
    </source>
</reference>
<accession>A0A9P5PBI1</accession>
<dbReference type="EMBL" id="JADNRY010000316">
    <property type="protein sequence ID" value="KAF9059225.1"/>
    <property type="molecule type" value="Genomic_DNA"/>
</dbReference>
<proteinExistence type="predicted"/>
<keyword evidence="2" id="KW-1185">Reference proteome</keyword>